<dbReference type="Pfam" id="PF02909">
    <property type="entry name" value="TetR_C_1"/>
    <property type="match status" value="1"/>
</dbReference>
<dbReference type="PANTHER" id="PTHR30055">
    <property type="entry name" value="HTH-TYPE TRANSCRIPTIONAL REGULATOR RUTR"/>
    <property type="match status" value="1"/>
</dbReference>
<dbReference type="Pfam" id="PF00440">
    <property type="entry name" value="TetR_N"/>
    <property type="match status" value="1"/>
</dbReference>
<feature type="DNA-binding region" description="H-T-H motif" evidence="5">
    <location>
        <begin position="37"/>
        <end position="56"/>
    </location>
</feature>
<evidence type="ECO:0000256" key="1">
    <source>
        <dbReference type="ARBA" id="ARBA00022491"/>
    </source>
</evidence>
<gene>
    <name evidence="7" type="ORF">C1706_01530</name>
</gene>
<comment type="caution">
    <text evidence="7">The sequence shown here is derived from an EMBL/GenBank/DDBJ whole genome shotgun (WGS) entry which is preliminary data.</text>
</comment>
<dbReference type="AlphaFoldDB" id="A0A4V1Q7R1"/>
<dbReference type="GO" id="GO:0000976">
    <property type="term" value="F:transcription cis-regulatory region binding"/>
    <property type="evidence" value="ECO:0007669"/>
    <property type="project" value="TreeGrafter"/>
</dbReference>
<dbReference type="Proteomes" id="UP000290624">
    <property type="component" value="Unassembled WGS sequence"/>
</dbReference>
<evidence type="ECO:0000256" key="4">
    <source>
        <dbReference type="ARBA" id="ARBA00023163"/>
    </source>
</evidence>
<proteinExistence type="predicted"/>
<evidence type="ECO:0000313" key="7">
    <source>
        <dbReference type="EMBL" id="RXW33468.1"/>
    </source>
</evidence>
<dbReference type="InterPro" id="IPR036271">
    <property type="entry name" value="Tet_transcr_reg_TetR-rel_C_sf"/>
</dbReference>
<evidence type="ECO:0000259" key="6">
    <source>
        <dbReference type="PROSITE" id="PS50977"/>
    </source>
</evidence>
<dbReference type="InterPro" id="IPR003012">
    <property type="entry name" value="Tet_transcr_reg_TetR"/>
</dbReference>
<dbReference type="Gene3D" id="1.10.10.60">
    <property type="entry name" value="Homeodomain-like"/>
    <property type="match status" value="1"/>
</dbReference>
<evidence type="ECO:0000256" key="5">
    <source>
        <dbReference type="PROSITE-ProRule" id="PRU00335"/>
    </source>
</evidence>
<dbReference type="GO" id="GO:0003700">
    <property type="term" value="F:DNA-binding transcription factor activity"/>
    <property type="evidence" value="ECO:0007669"/>
    <property type="project" value="TreeGrafter"/>
</dbReference>
<dbReference type="Gene3D" id="1.10.357.10">
    <property type="entry name" value="Tetracycline Repressor, domain 2"/>
    <property type="match status" value="1"/>
</dbReference>
<name>A0A4V1Q7R1_9ACTN</name>
<sequence length="224" mass="24742">MYGVNVSTTQPRSRLDRAQVIAAAIAHADECGLEATSMRKVAERLHVTPMALYKHVENRSELIDEMLDHVLALLPEPGDQEGWRPQVRARILACRSLLGRHPWMREAIETRTLATPQALGHMDALMAAMFDGGLSADLVHDAMHTLSTRMWGFTREAMPTPRVPDDPGEREQAIAEFTANYPAIMRMATLASHAGAGCDDDAEFAFALDLILAGVHQLHQGGWR</sequence>
<dbReference type="InterPro" id="IPR009057">
    <property type="entry name" value="Homeodomain-like_sf"/>
</dbReference>
<dbReference type="InterPro" id="IPR050109">
    <property type="entry name" value="HTH-type_TetR-like_transc_reg"/>
</dbReference>
<dbReference type="EMBL" id="PPCV01000001">
    <property type="protein sequence ID" value="RXW33468.1"/>
    <property type="molecule type" value="Genomic_DNA"/>
</dbReference>
<dbReference type="GO" id="GO:0046677">
    <property type="term" value="P:response to antibiotic"/>
    <property type="evidence" value="ECO:0007669"/>
    <property type="project" value="InterPro"/>
</dbReference>
<feature type="domain" description="HTH tetR-type" evidence="6">
    <location>
        <begin position="14"/>
        <end position="74"/>
    </location>
</feature>
<dbReference type="OrthoDB" id="329481at2"/>
<dbReference type="PRINTS" id="PR00400">
    <property type="entry name" value="TETREPRESSOR"/>
</dbReference>
<evidence type="ECO:0000256" key="2">
    <source>
        <dbReference type="ARBA" id="ARBA00023015"/>
    </source>
</evidence>
<protein>
    <submittedName>
        <fullName evidence="7">TetR family transcriptional regulator</fullName>
    </submittedName>
</protein>
<dbReference type="InterPro" id="IPR001647">
    <property type="entry name" value="HTH_TetR"/>
</dbReference>
<evidence type="ECO:0000313" key="8">
    <source>
        <dbReference type="Proteomes" id="UP000290624"/>
    </source>
</evidence>
<keyword evidence="2" id="KW-0805">Transcription regulation</keyword>
<dbReference type="PROSITE" id="PS50977">
    <property type="entry name" value="HTH_TETR_2"/>
    <property type="match status" value="1"/>
</dbReference>
<dbReference type="PANTHER" id="PTHR30055:SF151">
    <property type="entry name" value="TRANSCRIPTIONAL REGULATORY PROTEIN"/>
    <property type="match status" value="1"/>
</dbReference>
<dbReference type="InterPro" id="IPR004111">
    <property type="entry name" value="Repressor_TetR_C"/>
</dbReference>
<keyword evidence="8" id="KW-1185">Reference proteome</keyword>
<dbReference type="SUPFAM" id="SSF46689">
    <property type="entry name" value="Homeodomain-like"/>
    <property type="match status" value="1"/>
</dbReference>
<evidence type="ECO:0000256" key="3">
    <source>
        <dbReference type="ARBA" id="ARBA00023125"/>
    </source>
</evidence>
<keyword evidence="3 5" id="KW-0238">DNA-binding</keyword>
<organism evidence="7 8">
    <name type="scientific">Propioniciclava flava</name>
    <dbReference type="NCBI Taxonomy" id="2072026"/>
    <lineage>
        <taxon>Bacteria</taxon>
        <taxon>Bacillati</taxon>
        <taxon>Actinomycetota</taxon>
        <taxon>Actinomycetes</taxon>
        <taxon>Propionibacteriales</taxon>
        <taxon>Propionibacteriaceae</taxon>
        <taxon>Propioniciclava</taxon>
    </lineage>
</organism>
<accession>A0A4V1Q7R1</accession>
<dbReference type="SUPFAM" id="SSF48498">
    <property type="entry name" value="Tetracyclin repressor-like, C-terminal domain"/>
    <property type="match status" value="1"/>
</dbReference>
<dbReference type="GO" id="GO:0045892">
    <property type="term" value="P:negative regulation of DNA-templated transcription"/>
    <property type="evidence" value="ECO:0007669"/>
    <property type="project" value="InterPro"/>
</dbReference>
<keyword evidence="1" id="KW-0678">Repressor</keyword>
<keyword evidence="4" id="KW-0804">Transcription</keyword>
<reference evidence="7 8" key="1">
    <citation type="submission" date="2018-01" db="EMBL/GenBank/DDBJ databases">
        <title>Lactibacter flavus gen. nov., sp. nov., a novel bacterium of the family Propionibacteriaceae isolated from raw milk and dairy products.</title>
        <authorList>
            <person name="Wenning M."/>
            <person name="Breitenwieser F."/>
            <person name="Huptas C."/>
            <person name="von Neubeck M."/>
            <person name="Busse H.-J."/>
            <person name="Scherer S."/>
        </authorList>
    </citation>
    <scope>NUCLEOTIDE SEQUENCE [LARGE SCALE GENOMIC DNA]</scope>
    <source>
        <strain evidence="7 8">VG341</strain>
    </source>
</reference>